<keyword evidence="2" id="KW-1133">Transmembrane helix</keyword>
<dbReference type="OrthoDB" id="3696555at2"/>
<reference evidence="3 4" key="1">
    <citation type="submission" date="2019-03" db="EMBL/GenBank/DDBJ databases">
        <title>Draft genome sequences of novel Actinobacteria.</title>
        <authorList>
            <person name="Sahin N."/>
            <person name="Ay H."/>
            <person name="Saygin H."/>
        </authorList>
    </citation>
    <scope>NUCLEOTIDE SEQUENCE [LARGE SCALE GENOMIC DNA]</scope>
    <source>
        <strain evidence="3 4">JCM 13523</strain>
    </source>
</reference>
<keyword evidence="2" id="KW-0812">Transmembrane</keyword>
<comment type="similarity">
    <text evidence="1">Belongs to the phD/YefM antitoxin family.</text>
</comment>
<organism evidence="3 4">
    <name type="scientific">Kribbella antibiotica</name>
    <dbReference type="NCBI Taxonomy" id="190195"/>
    <lineage>
        <taxon>Bacteria</taxon>
        <taxon>Bacillati</taxon>
        <taxon>Actinomycetota</taxon>
        <taxon>Actinomycetes</taxon>
        <taxon>Propionibacteriales</taxon>
        <taxon>Kribbellaceae</taxon>
        <taxon>Kribbella</taxon>
    </lineage>
</organism>
<gene>
    <name evidence="3" type="ORF">E1263_05180</name>
</gene>
<dbReference type="RefSeq" id="WP_132165913.1">
    <property type="nucleotide sequence ID" value="NZ_SMKX01000009.1"/>
</dbReference>
<evidence type="ECO:0000313" key="4">
    <source>
        <dbReference type="Proteomes" id="UP000295124"/>
    </source>
</evidence>
<keyword evidence="2" id="KW-0472">Membrane</keyword>
<protein>
    <submittedName>
        <fullName evidence="3">Type II toxin-antitoxin system Phd/YefM family antitoxin</fullName>
    </submittedName>
</protein>
<evidence type="ECO:0000313" key="3">
    <source>
        <dbReference type="EMBL" id="TDD62011.1"/>
    </source>
</evidence>
<accession>A0A4R4ZSJ0</accession>
<dbReference type="AlphaFoldDB" id="A0A4R4ZSJ0"/>
<dbReference type="Proteomes" id="UP000295124">
    <property type="component" value="Unassembled WGS sequence"/>
</dbReference>
<proteinExistence type="inferred from homology"/>
<sequence>MLDTIVDRPTWVDVHLLMGLCPQIIQAAVDGGEAPVKNTNQRVGSRVKITLSGPSLPGEITPLTSQERTLGPTMDGQWSWEVRPKRPGKFTLNLVVAVLNESGEQVIYDNTRQVIHVNVGSTSSHTVKTGWSWTKEIANGLLGIGTALVALLGWALAVWRWRHPPKPTELPPLPAPISMAEFQTNLRRVLKQFHAGATDPVSVGRDGRTEAVLVSAARYAQLSEKPVNVAGGQSPSTPL</sequence>
<name>A0A4R4ZSJ0_9ACTN</name>
<dbReference type="SUPFAM" id="SSF143120">
    <property type="entry name" value="YefM-like"/>
    <property type="match status" value="1"/>
</dbReference>
<dbReference type="Gene3D" id="3.40.1620.10">
    <property type="entry name" value="YefM-like domain"/>
    <property type="match status" value="1"/>
</dbReference>
<dbReference type="EMBL" id="SMKX01000009">
    <property type="protein sequence ID" value="TDD62011.1"/>
    <property type="molecule type" value="Genomic_DNA"/>
</dbReference>
<feature type="transmembrane region" description="Helical" evidence="2">
    <location>
        <begin position="137"/>
        <end position="159"/>
    </location>
</feature>
<keyword evidence="4" id="KW-1185">Reference proteome</keyword>
<dbReference type="InterPro" id="IPR036165">
    <property type="entry name" value="YefM-like_sf"/>
</dbReference>
<evidence type="ECO:0000256" key="1">
    <source>
        <dbReference type="ARBA" id="ARBA00009981"/>
    </source>
</evidence>
<comment type="caution">
    <text evidence="3">The sequence shown here is derived from an EMBL/GenBank/DDBJ whole genome shotgun (WGS) entry which is preliminary data.</text>
</comment>
<evidence type="ECO:0000256" key="2">
    <source>
        <dbReference type="SAM" id="Phobius"/>
    </source>
</evidence>